<name>A0AAE9L946_PAEPO</name>
<protein>
    <submittedName>
        <fullName evidence="1">Uncharacterized protein</fullName>
    </submittedName>
</protein>
<gene>
    <name evidence="1" type="ORF">MF626_000279</name>
</gene>
<proteinExistence type="predicted"/>
<dbReference type="AlphaFoldDB" id="A0AAE9L946"/>
<evidence type="ECO:0000313" key="2">
    <source>
        <dbReference type="Proteomes" id="UP001055784"/>
    </source>
</evidence>
<reference evidence="1" key="1">
    <citation type="submission" date="2022-11" db="EMBL/GenBank/DDBJ databases">
        <authorList>
            <person name="Vasilchenko N.G."/>
            <person name="Prazdnova E.V."/>
            <person name="Gorovtsov A.V."/>
            <person name="Chistyakov V.A."/>
            <person name="Pak M.L."/>
        </authorList>
    </citation>
    <scope>NUCLEOTIDE SEQUENCE</scope>
    <source>
        <strain evidence="1">R 4.5</strain>
    </source>
</reference>
<dbReference type="Proteomes" id="UP001055784">
    <property type="component" value="Chromosome"/>
</dbReference>
<evidence type="ECO:0000313" key="1">
    <source>
        <dbReference type="EMBL" id="URJ50899.2"/>
    </source>
</evidence>
<organism evidence="1 2">
    <name type="scientific">Paenibacillus polymyxa</name>
    <name type="common">Bacillus polymyxa</name>
    <dbReference type="NCBI Taxonomy" id="1406"/>
    <lineage>
        <taxon>Bacteria</taxon>
        <taxon>Bacillati</taxon>
        <taxon>Bacillota</taxon>
        <taxon>Bacilli</taxon>
        <taxon>Bacillales</taxon>
        <taxon>Paenibacillaceae</taxon>
        <taxon>Paenibacillus</taxon>
    </lineage>
</organism>
<dbReference type="EMBL" id="CP097770">
    <property type="protein sequence ID" value="URJ50899.2"/>
    <property type="molecule type" value="Genomic_DNA"/>
</dbReference>
<accession>A0AAE9L946</accession>
<sequence>MDYRLSIGSNLSREALGKFLYNMICEVLVMEINFYEVEVKDWSDTRQVSISCTYFSISINLDDEDDYLERFREMNLEDHGVDTNVLISIQFVSRTFDIGWLKILEVIGKLLRLNDQDLVVEDDSSYPLLKRIKGRLFINNNLDEYQTRYITKENLELLNYPYLEKDFLKIADIEGNFFLLIA</sequence>